<dbReference type="InterPro" id="IPR000515">
    <property type="entry name" value="MetI-like"/>
</dbReference>
<dbReference type="Gene3D" id="1.10.3720.10">
    <property type="entry name" value="MetI-like"/>
    <property type="match status" value="1"/>
</dbReference>
<evidence type="ECO:0000313" key="10">
    <source>
        <dbReference type="Proteomes" id="UP000216024"/>
    </source>
</evidence>
<keyword evidence="6 7" id="KW-0472">Membrane</keyword>
<dbReference type="EMBL" id="NIBG01000002">
    <property type="protein sequence ID" value="PAB60679.1"/>
    <property type="molecule type" value="Genomic_DNA"/>
</dbReference>
<evidence type="ECO:0000256" key="2">
    <source>
        <dbReference type="ARBA" id="ARBA00022448"/>
    </source>
</evidence>
<feature type="transmembrane region" description="Helical" evidence="7">
    <location>
        <begin position="218"/>
        <end position="239"/>
    </location>
</feature>
<protein>
    <submittedName>
        <fullName evidence="9">ABC transporter permease</fullName>
    </submittedName>
</protein>
<evidence type="ECO:0000259" key="8">
    <source>
        <dbReference type="PROSITE" id="PS50928"/>
    </source>
</evidence>
<feature type="transmembrane region" description="Helical" evidence="7">
    <location>
        <begin position="123"/>
        <end position="143"/>
    </location>
</feature>
<dbReference type="PANTHER" id="PTHR30151">
    <property type="entry name" value="ALKANE SULFONATE ABC TRANSPORTER-RELATED, MEMBRANE SUBUNIT"/>
    <property type="match status" value="1"/>
</dbReference>
<dbReference type="PANTHER" id="PTHR30151:SF0">
    <property type="entry name" value="ABC TRANSPORTER PERMEASE PROTEIN MJ0413-RELATED"/>
    <property type="match status" value="1"/>
</dbReference>
<dbReference type="SUPFAM" id="SSF161098">
    <property type="entry name" value="MetI-like"/>
    <property type="match status" value="1"/>
</dbReference>
<proteinExistence type="inferred from homology"/>
<keyword evidence="5 7" id="KW-1133">Transmembrane helix</keyword>
<dbReference type="OrthoDB" id="308958at2"/>
<evidence type="ECO:0000256" key="6">
    <source>
        <dbReference type="ARBA" id="ARBA00023136"/>
    </source>
</evidence>
<comment type="caution">
    <text evidence="9">The sequence shown here is derived from an EMBL/GenBank/DDBJ whole genome shotgun (WGS) entry which is preliminary data.</text>
</comment>
<feature type="transmembrane region" description="Helical" evidence="7">
    <location>
        <begin position="12"/>
        <end position="35"/>
    </location>
</feature>
<dbReference type="GO" id="GO:0005886">
    <property type="term" value="C:plasma membrane"/>
    <property type="evidence" value="ECO:0007669"/>
    <property type="project" value="UniProtKB-SubCell"/>
</dbReference>
<gene>
    <name evidence="9" type="ORF">CCE28_03830</name>
</gene>
<keyword evidence="4 7" id="KW-0812">Transmembrane</keyword>
<organism evidence="9 10">
    <name type="scientific">Anaeromicrobium sediminis</name>
    <dbReference type="NCBI Taxonomy" id="1478221"/>
    <lineage>
        <taxon>Bacteria</taxon>
        <taxon>Bacillati</taxon>
        <taxon>Bacillota</taxon>
        <taxon>Clostridia</taxon>
        <taxon>Peptostreptococcales</taxon>
        <taxon>Thermotaleaceae</taxon>
        <taxon>Anaeromicrobium</taxon>
    </lineage>
</organism>
<feature type="transmembrane region" description="Helical" evidence="7">
    <location>
        <begin position="66"/>
        <end position="92"/>
    </location>
</feature>
<evidence type="ECO:0000256" key="5">
    <source>
        <dbReference type="ARBA" id="ARBA00022989"/>
    </source>
</evidence>
<evidence type="ECO:0000256" key="3">
    <source>
        <dbReference type="ARBA" id="ARBA00022475"/>
    </source>
</evidence>
<dbReference type="RefSeq" id="WP_095131157.1">
    <property type="nucleotide sequence ID" value="NZ_NIBG01000002.1"/>
</dbReference>
<reference evidence="9 10" key="1">
    <citation type="submission" date="2017-06" db="EMBL/GenBank/DDBJ databases">
        <title>Draft genome sequence of anaerobic fermentative bacterium Anaeromicrobium sediminis DY2726D isolated from West Pacific Ocean sediments.</title>
        <authorList>
            <person name="Zeng X."/>
        </authorList>
    </citation>
    <scope>NUCLEOTIDE SEQUENCE [LARGE SCALE GENOMIC DNA]</scope>
    <source>
        <strain evidence="9 10">DY2726D</strain>
    </source>
</reference>
<name>A0A267MM58_9FIRM</name>
<dbReference type="GO" id="GO:0055085">
    <property type="term" value="P:transmembrane transport"/>
    <property type="evidence" value="ECO:0007669"/>
    <property type="project" value="InterPro"/>
</dbReference>
<dbReference type="Proteomes" id="UP000216024">
    <property type="component" value="Unassembled WGS sequence"/>
</dbReference>
<evidence type="ECO:0000256" key="7">
    <source>
        <dbReference type="RuleBase" id="RU363032"/>
    </source>
</evidence>
<evidence type="ECO:0000313" key="9">
    <source>
        <dbReference type="EMBL" id="PAB60679.1"/>
    </source>
</evidence>
<evidence type="ECO:0000256" key="4">
    <source>
        <dbReference type="ARBA" id="ARBA00022692"/>
    </source>
</evidence>
<keyword evidence="2 7" id="KW-0813">Transport</keyword>
<dbReference type="InterPro" id="IPR035906">
    <property type="entry name" value="MetI-like_sf"/>
</dbReference>
<evidence type="ECO:0000256" key="1">
    <source>
        <dbReference type="ARBA" id="ARBA00004651"/>
    </source>
</evidence>
<sequence>MKDYTLKDRSYIIISTVVLILLWKITSIMVGRSIIIPSPEETLENLVTILMSTDFLRAVMSTLTRVLIGFSLSFLLALILGIISAFVTPFYYLLKPIVLLQKSVPTMAIILLAIIWLDSEMAPILVGFLVIFPIIYSAVVQGVRDMDPKLIEMANVYELSVYTKVMRIYIPAIRSSLFSVISTALGLNLKITIAAEVLSQPNISIGTSFQIEKSTLNTAGVFAWSLIAIFIAALFDMIIKYFKKKYVHH</sequence>
<dbReference type="Pfam" id="PF00528">
    <property type="entry name" value="BPD_transp_1"/>
    <property type="match status" value="1"/>
</dbReference>
<comment type="similarity">
    <text evidence="7">Belongs to the binding-protein-dependent transport system permease family.</text>
</comment>
<dbReference type="PROSITE" id="PS50928">
    <property type="entry name" value="ABC_TM1"/>
    <property type="match status" value="1"/>
</dbReference>
<dbReference type="AlphaFoldDB" id="A0A267MM58"/>
<keyword evidence="3" id="KW-1003">Cell membrane</keyword>
<comment type="subcellular location">
    <subcellularLocation>
        <location evidence="1 7">Cell membrane</location>
        <topology evidence="1 7">Multi-pass membrane protein</topology>
    </subcellularLocation>
</comment>
<accession>A0A267MM58</accession>
<feature type="domain" description="ABC transmembrane type-1" evidence="8">
    <location>
        <begin position="59"/>
        <end position="239"/>
    </location>
</feature>
<feature type="transmembrane region" description="Helical" evidence="7">
    <location>
        <begin position="176"/>
        <end position="198"/>
    </location>
</feature>
<feature type="transmembrane region" description="Helical" evidence="7">
    <location>
        <begin position="99"/>
        <end position="117"/>
    </location>
</feature>
<keyword evidence="10" id="KW-1185">Reference proteome</keyword>